<reference evidence="13 14" key="1">
    <citation type="journal article" date="2015" name="Genome Biol. Evol.">
        <title>Phylogenomic analyses indicate that early fungi evolved digesting cell walls of algal ancestors of land plants.</title>
        <authorList>
            <person name="Chang Y."/>
            <person name="Wang S."/>
            <person name="Sekimoto S."/>
            <person name="Aerts A.L."/>
            <person name="Choi C."/>
            <person name="Clum A."/>
            <person name="LaButti K.M."/>
            <person name="Lindquist E.A."/>
            <person name="Yee Ngan C."/>
            <person name="Ohm R.A."/>
            <person name="Salamov A.A."/>
            <person name="Grigoriev I.V."/>
            <person name="Spatafora J.W."/>
            <person name="Berbee M.L."/>
        </authorList>
    </citation>
    <scope>NUCLEOTIDE SEQUENCE [LARGE SCALE GENOMIC DNA]</scope>
    <source>
        <strain evidence="13 14">NRRL 28638</strain>
    </source>
</reference>
<evidence type="ECO:0000313" key="14">
    <source>
        <dbReference type="Proteomes" id="UP000070444"/>
    </source>
</evidence>
<dbReference type="PANTHER" id="PTHR21622:SF0">
    <property type="entry name" value="COILED-COIL-HELIX-COILED-COIL-HELIX DOMAIN CONTAINING 4"/>
    <property type="match status" value="1"/>
</dbReference>
<dbReference type="Proteomes" id="UP000070444">
    <property type="component" value="Unassembled WGS sequence"/>
</dbReference>
<evidence type="ECO:0000256" key="7">
    <source>
        <dbReference type="ARBA" id="ARBA00023128"/>
    </source>
</evidence>
<evidence type="ECO:0000259" key="12">
    <source>
        <dbReference type="Pfam" id="PF06747"/>
    </source>
</evidence>
<dbReference type="Pfam" id="PF06747">
    <property type="entry name" value="CHCH"/>
    <property type="match status" value="1"/>
</dbReference>
<dbReference type="GO" id="GO:0005758">
    <property type="term" value="C:mitochondrial intermembrane space"/>
    <property type="evidence" value="ECO:0007669"/>
    <property type="project" value="TreeGrafter"/>
</dbReference>
<dbReference type="AlphaFoldDB" id="A0A137P4Z5"/>
<evidence type="ECO:0000256" key="10">
    <source>
        <dbReference type="ARBA" id="ARBA00033150"/>
    </source>
</evidence>
<feature type="domain" description="CHCH" evidence="12">
    <location>
        <begin position="61"/>
        <end position="97"/>
    </location>
</feature>
<evidence type="ECO:0000256" key="1">
    <source>
        <dbReference type="ARBA" id="ARBA00004164"/>
    </source>
</evidence>
<evidence type="ECO:0000256" key="2">
    <source>
        <dbReference type="ARBA" id="ARBA00013714"/>
    </source>
</evidence>
<dbReference type="GO" id="GO:0015035">
    <property type="term" value="F:protein-disulfide reductase activity"/>
    <property type="evidence" value="ECO:0007669"/>
    <property type="project" value="InterPro"/>
</dbReference>
<dbReference type="Gene3D" id="1.10.287.2900">
    <property type="match status" value="1"/>
</dbReference>
<gene>
    <name evidence="13" type="ORF">CONCODRAFT_79005</name>
</gene>
<comment type="subcellular location">
    <subcellularLocation>
        <location evidence="1">Mitochondrion inner membrane</location>
        <topology evidence="1">Single-pass type II membrane protein</topology>
        <orientation evidence="1">Intermembrane side</orientation>
    </subcellularLocation>
</comment>
<evidence type="ECO:0000256" key="4">
    <source>
        <dbReference type="ARBA" id="ARBA00022927"/>
    </source>
</evidence>
<dbReference type="PANTHER" id="PTHR21622">
    <property type="entry name" value="COILED-COIL-HELIX-COILED-COIL-HELIX DOMAIN CONTAINING 4"/>
    <property type="match status" value="1"/>
</dbReference>
<evidence type="ECO:0000256" key="5">
    <source>
        <dbReference type="ARBA" id="ARBA00023002"/>
    </source>
</evidence>
<dbReference type="OrthoDB" id="7481291at2759"/>
<name>A0A137P4Z5_CONC2</name>
<keyword evidence="7" id="KW-0496">Mitochondrion</keyword>
<dbReference type="OMA" id="FSFCKQF"/>
<dbReference type="STRING" id="796925.A0A137P4Z5"/>
<evidence type="ECO:0000256" key="6">
    <source>
        <dbReference type="ARBA" id="ARBA00023010"/>
    </source>
</evidence>
<dbReference type="EMBL" id="KQ964513">
    <property type="protein sequence ID" value="KXN70073.1"/>
    <property type="molecule type" value="Genomic_DNA"/>
</dbReference>
<keyword evidence="14" id="KW-1185">Reference proteome</keyword>
<organism evidence="13 14">
    <name type="scientific">Conidiobolus coronatus (strain ATCC 28846 / CBS 209.66 / NRRL 28638)</name>
    <name type="common">Delacroixia coronata</name>
    <dbReference type="NCBI Taxonomy" id="796925"/>
    <lineage>
        <taxon>Eukaryota</taxon>
        <taxon>Fungi</taxon>
        <taxon>Fungi incertae sedis</taxon>
        <taxon>Zoopagomycota</taxon>
        <taxon>Entomophthoromycotina</taxon>
        <taxon>Entomophthoromycetes</taxon>
        <taxon>Entomophthorales</taxon>
        <taxon>Ancylistaceae</taxon>
        <taxon>Conidiobolus</taxon>
    </lineage>
</organism>
<sequence length="144" mass="16277">MSYSRKDGDDTIIFYDEESYEQVQKEHPAESLVEANSVVNPETGEFNWDCPCLGGMADPPCGSFFKEAFTCFYYSEAEPKGIDCVEKFQDMQACFRQFPEIYANEIKDDDDANKSLDNAISGNESEEKEELITDPATTEATKEN</sequence>
<accession>A0A137P4Z5</accession>
<keyword evidence="5" id="KW-0560">Oxidoreductase</keyword>
<keyword evidence="6" id="KW-0811">Translocation</keyword>
<proteinExistence type="predicted"/>
<evidence type="ECO:0000256" key="8">
    <source>
        <dbReference type="ARBA" id="ARBA00023157"/>
    </source>
</evidence>
<keyword evidence="3" id="KW-0813">Transport</keyword>
<evidence type="ECO:0000256" key="9">
    <source>
        <dbReference type="ARBA" id="ARBA00023284"/>
    </source>
</evidence>
<evidence type="ECO:0000256" key="11">
    <source>
        <dbReference type="SAM" id="MobiDB-lite"/>
    </source>
</evidence>
<evidence type="ECO:0000256" key="3">
    <source>
        <dbReference type="ARBA" id="ARBA00022448"/>
    </source>
</evidence>
<feature type="compositionally biased region" description="Polar residues" evidence="11">
    <location>
        <begin position="135"/>
        <end position="144"/>
    </location>
</feature>
<feature type="region of interest" description="Disordered" evidence="11">
    <location>
        <begin position="106"/>
        <end position="144"/>
    </location>
</feature>
<dbReference type="PROSITE" id="PS51808">
    <property type="entry name" value="CHCH"/>
    <property type="match status" value="1"/>
</dbReference>
<dbReference type="InterPro" id="IPR010625">
    <property type="entry name" value="CHCH"/>
</dbReference>
<evidence type="ECO:0000313" key="13">
    <source>
        <dbReference type="EMBL" id="KXN70073.1"/>
    </source>
</evidence>
<keyword evidence="8" id="KW-1015">Disulfide bond</keyword>
<dbReference type="GO" id="GO:0005743">
    <property type="term" value="C:mitochondrial inner membrane"/>
    <property type="evidence" value="ECO:0007669"/>
    <property type="project" value="UniProtKB-SubCell"/>
</dbReference>
<dbReference type="InterPro" id="IPR039289">
    <property type="entry name" value="CHCHD4"/>
</dbReference>
<dbReference type="GO" id="GO:0045041">
    <property type="term" value="P:protein import into mitochondrial intermembrane space"/>
    <property type="evidence" value="ECO:0007669"/>
    <property type="project" value="InterPro"/>
</dbReference>
<keyword evidence="4" id="KW-0653">Protein transport</keyword>
<keyword evidence="9" id="KW-0676">Redox-active center</keyword>
<protein>
    <recommendedName>
        <fullName evidence="2">Mitochondrial intermembrane space import and assembly protein 40</fullName>
    </recommendedName>
    <alternativeName>
        <fullName evidence="10">Mitochondrial import inner membrane translocase TIM40</fullName>
    </alternativeName>
</protein>